<keyword evidence="6" id="KW-0735">Signal-anchor</keyword>
<dbReference type="EMBL" id="WSZM01000149">
    <property type="protein sequence ID" value="KAF4040365.1"/>
    <property type="molecule type" value="Genomic_DNA"/>
</dbReference>
<dbReference type="GO" id="GO:0000139">
    <property type="term" value="C:Golgi membrane"/>
    <property type="evidence" value="ECO:0007669"/>
    <property type="project" value="UniProtKB-SubCell"/>
</dbReference>
<comment type="subcellular location">
    <subcellularLocation>
        <location evidence="10">Endomembrane system</location>
        <topology evidence="10">Single-pass membrane protein</topology>
    </subcellularLocation>
    <subcellularLocation>
        <location evidence="1">Golgi apparatus membrane</location>
    </subcellularLocation>
    <subcellularLocation>
        <location evidence="2">Membrane</location>
        <topology evidence="2">Single-pass type II membrane protein</topology>
    </subcellularLocation>
</comment>
<keyword evidence="12" id="KW-1185">Reference proteome</keyword>
<keyword evidence="11" id="KW-0328">Glycosyltransferase</keyword>
<evidence type="ECO:0000256" key="1">
    <source>
        <dbReference type="ARBA" id="ARBA00004394"/>
    </source>
</evidence>
<evidence type="ECO:0000256" key="10">
    <source>
        <dbReference type="ARBA" id="ARBA00037847"/>
    </source>
</evidence>
<keyword evidence="8" id="KW-0333">Golgi apparatus</keyword>
<accession>A0A833T667</accession>
<dbReference type="GO" id="GO:0000026">
    <property type="term" value="F:alpha-1,2-mannosyltransferase activity"/>
    <property type="evidence" value="ECO:0007669"/>
    <property type="project" value="TreeGrafter"/>
</dbReference>
<evidence type="ECO:0000256" key="5">
    <source>
        <dbReference type="ARBA" id="ARBA00022692"/>
    </source>
</evidence>
<comment type="similarity">
    <text evidence="3">Belongs to the MNN1/MNT family.</text>
</comment>
<proteinExistence type="inferred from homology"/>
<sequence>MSRRLQCVGWRATRNCTADGFREPQNDKSCSEIITGEQSGYCEVEDIDSGERFPVMRSDCNGQQRKTKSEAPDFAGFRSNAHAVALKAQVSGFMLPNGASNGQNPRDGIVMAVRPKLLPSAYAGIRVLRDVLKCHLPVEIWFHVDEVGFLSRVFAIYNSHFNRVLFLDVDNIPVRDPTFLFSSVEFEKNGAIFWPDFWHPQRTPFNLHARSMVWELVDLPFVDMVEQESGQLLVDRTRHAAPLELVYFYAFHEPNFFRKLDLVYGDKDLFRLAWMKLEASFHMIETVPAMAGQVINGSFCGMTMVQHDVGGNVLFLHRNRHNLTSEQLENSATEIAETGSIVILPPEPESGGELSNEYLDSIMSTHLMSFSKNASKESYLVDSYRAPPDFPKWQLCNGRRYNDNRGFFELHEFSEQEFSGIELDLRHYAAEATKRQ</sequence>
<keyword evidence="4 11" id="KW-0808">Transferase</keyword>
<reference evidence="11" key="1">
    <citation type="submission" date="2020-04" db="EMBL/GenBank/DDBJ databases">
        <title>Hybrid Assembly of Korean Phytophthora infestans isolates.</title>
        <authorList>
            <person name="Prokchorchik M."/>
            <person name="Lee Y."/>
            <person name="Seo J."/>
            <person name="Cho J.-H."/>
            <person name="Park Y.-E."/>
            <person name="Jang D.-C."/>
            <person name="Im J.-S."/>
            <person name="Choi J.-G."/>
            <person name="Park H.-J."/>
            <person name="Lee G.-B."/>
            <person name="Lee Y.-G."/>
            <person name="Hong S.-Y."/>
            <person name="Cho K."/>
            <person name="Sohn K.H."/>
        </authorList>
    </citation>
    <scope>NUCLEOTIDE SEQUENCE</scope>
    <source>
        <strain evidence="11">KR_1_A1</strain>
    </source>
</reference>
<dbReference type="SUPFAM" id="SSF53448">
    <property type="entry name" value="Nucleotide-diphospho-sugar transferases"/>
    <property type="match status" value="1"/>
</dbReference>
<evidence type="ECO:0000313" key="11">
    <source>
        <dbReference type="EMBL" id="KAF4040365.1"/>
    </source>
</evidence>
<keyword evidence="5" id="KW-0812">Transmembrane</keyword>
<name>A0A833T667_PHYIN</name>
<dbReference type="InterPro" id="IPR029044">
    <property type="entry name" value="Nucleotide-diphossugar_trans"/>
</dbReference>
<comment type="caution">
    <text evidence="11">The sequence shown here is derived from an EMBL/GenBank/DDBJ whole genome shotgun (WGS) entry which is preliminary data.</text>
</comment>
<dbReference type="AlphaFoldDB" id="A0A833T667"/>
<evidence type="ECO:0000313" key="12">
    <source>
        <dbReference type="Proteomes" id="UP000602510"/>
    </source>
</evidence>
<keyword evidence="7" id="KW-1133">Transmembrane helix</keyword>
<evidence type="ECO:0000256" key="9">
    <source>
        <dbReference type="ARBA" id="ARBA00023136"/>
    </source>
</evidence>
<evidence type="ECO:0000256" key="8">
    <source>
        <dbReference type="ARBA" id="ARBA00023034"/>
    </source>
</evidence>
<evidence type="ECO:0000256" key="2">
    <source>
        <dbReference type="ARBA" id="ARBA00004606"/>
    </source>
</evidence>
<gene>
    <name evidence="11" type="ORF">GN244_ATG07561</name>
</gene>
<dbReference type="Proteomes" id="UP000602510">
    <property type="component" value="Unassembled WGS sequence"/>
</dbReference>
<evidence type="ECO:0000256" key="3">
    <source>
        <dbReference type="ARBA" id="ARBA00009105"/>
    </source>
</evidence>
<organism evidence="11 12">
    <name type="scientific">Phytophthora infestans</name>
    <name type="common">Potato late blight agent</name>
    <name type="synonym">Botrytis infestans</name>
    <dbReference type="NCBI Taxonomy" id="4787"/>
    <lineage>
        <taxon>Eukaryota</taxon>
        <taxon>Sar</taxon>
        <taxon>Stramenopiles</taxon>
        <taxon>Oomycota</taxon>
        <taxon>Peronosporomycetes</taxon>
        <taxon>Peronosporales</taxon>
        <taxon>Peronosporaceae</taxon>
        <taxon>Phytophthora</taxon>
    </lineage>
</organism>
<dbReference type="GO" id="GO:0046354">
    <property type="term" value="P:mannan biosynthetic process"/>
    <property type="evidence" value="ECO:0007669"/>
    <property type="project" value="TreeGrafter"/>
</dbReference>
<evidence type="ECO:0000256" key="7">
    <source>
        <dbReference type="ARBA" id="ARBA00022989"/>
    </source>
</evidence>
<dbReference type="InterPro" id="IPR022751">
    <property type="entry name" value="Alpha_mannosyltransferase"/>
</dbReference>
<dbReference type="Pfam" id="PF11051">
    <property type="entry name" value="Mannosyl_trans3"/>
    <property type="match status" value="2"/>
</dbReference>
<evidence type="ECO:0000256" key="4">
    <source>
        <dbReference type="ARBA" id="ARBA00022679"/>
    </source>
</evidence>
<protein>
    <submittedName>
        <fullName evidence="11">Putative Mannosyltransferase</fullName>
    </submittedName>
</protein>
<dbReference type="PANTHER" id="PTHR31646">
    <property type="entry name" value="ALPHA-1,2-MANNOSYLTRANSFERASE MNN2"/>
    <property type="match status" value="1"/>
</dbReference>
<evidence type="ECO:0000256" key="6">
    <source>
        <dbReference type="ARBA" id="ARBA00022968"/>
    </source>
</evidence>
<dbReference type="PANTHER" id="PTHR31646:SF1">
    <property type="entry name" value="ALPHA-1,2-MANNOSYLTRANSFERASE MNN2"/>
    <property type="match status" value="1"/>
</dbReference>
<keyword evidence="9" id="KW-0472">Membrane</keyword>